<organism evidence="3 4">
    <name type="scientific">Agreia bicolorata</name>
    <dbReference type="NCBI Taxonomy" id="110935"/>
    <lineage>
        <taxon>Bacteria</taxon>
        <taxon>Bacillati</taxon>
        <taxon>Actinomycetota</taxon>
        <taxon>Actinomycetes</taxon>
        <taxon>Micrococcales</taxon>
        <taxon>Microbacteriaceae</taxon>
        <taxon>Agreia</taxon>
    </lineage>
</organism>
<dbReference type="PANTHER" id="PTHR43569:SF2">
    <property type="entry name" value="AMIDOHYDROLASE-RELATED DOMAIN-CONTAINING PROTEIN"/>
    <property type="match status" value="1"/>
</dbReference>
<reference evidence="4" key="1">
    <citation type="submission" date="2017-02" db="EMBL/GenBank/DDBJ databases">
        <authorList>
            <person name="Varghese N."/>
            <person name="Submissions S."/>
        </authorList>
    </citation>
    <scope>NUCLEOTIDE SEQUENCE [LARGE SCALE GENOMIC DNA]</scope>
    <source>
        <strain evidence="4">VKM Ac-2052</strain>
    </source>
</reference>
<dbReference type="EMBL" id="FUYG01000001">
    <property type="protein sequence ID" value="SKA81684.1"/>
    <property type="molecule type" value="Genomic_DNA"/>
</dbReference>
<dbReference type="Proteomes" id="UP000189735">
    <property type="component" value="Unassembled WGS sequence"/>
</dbReference>
<protein>
    <submittedName>
        <fullName evidence="3">L-fuconolactonase</fullName>
    </submittedName>
</protein>
<evidence type="ECO:0000313" key="3">
    <source>
        <dbReference type="EMBL" id="SKA81684.1"/>
    </source>
</evidence>
<dbReference type="PANTHER" id="PTHR43569">
    <property type="entry name" value="AMIDOHYDROLASE"/>
    <property type="match status" value="1"/>
</dbReference>
<dbReference type="InterPro" id="IPR006680">
    <property type="entry name" value="Amidohydro-rel"/>
</dbReference>
<dbReference type="RefSeq" id="WP_176141184.1">
    <property type="nucleotide sequence ID" value="NZ_FUYG01000001.1"/>
</dbReference>
<dbReference type="SUPFAM" id="SSF51556">
    <property type="entry name" value="Metallo-dependent hydrolases"/>
    <property type="match status" value="1"/>
</dbReference>
<dbReference type="InterPro" id="IPR032466">
    <property type="entry name" value="Metal_Hydrolase"/>
</dbReference>
<dbReference type="Pfam" id="PF04909">
    <property type="entry name" value="Amidohydro_2"/>
    <property type="match status" value="1"/>
</dbReference>
<feature type="domain" description="Amidohydrolase-related" evidence="2">
    <location>
        <begin position="3"/>
        <end position="278"/>
    </location>
</feature>
<proteinExistence type="inferred from homology"/>
<name>A0A1T4WWK5_9MICO</name>
<dbReference type="InterPro" id="IPR052350">
    <property type="entry name" value="Metallo-dep_Lactonases"/>
</dbReference>
<dbReference type="AlphaFoldDB" id="A0A1T4WWK5"/>
<gene>
    <name evidence="3" type="ORF">SAMN06295879_0367</name>
</gene>
<sequence>MKIDAHQHFLDSTRFQYPWISEQMGTLLGAHCIEQLVPELQSNGVAATVVVQTLSSAEETIELLRLAEEHDVVAGVVGWVDLTARDVGAALDRLLDSPGGEFLKGIRHGVADEADPNWIARSDVSSGLAEVSRRGLTFDLEIGVREAQAAAHVVARHADLPFVIDHLGKPLIAPEVDPRWLDSMRELAALPNTTAKISGLVTEADWNNWKASDFVPFVEVAFDLFGASRLMFGSDWPVCLLAATYSQVASTATHLVQSLSRFEEQQVFERTAANFYKLTPSDIDQKD</sequence>
<evidence type="ECO:0000313" key="4">
    <source>
        <dbReference type="Proteomes" id="UP000189735"/>
    </source>
</evidence>
<accession>A0A1T4WWK5</accession>
<dbReference type="Gene3D" id="3.20.20.140">
    <property type="entry name" value="Metal-dependent hydrolases"/>
    <property type="match status" value="1"/>
</dbReference>
<evidence type="ECO:0000259" key="2">
    <source>
        <dbReference type="Pfam" id="PF04909"/>
    </source>
</evidence>
<evidence type="ECO:0000256" key="1">
    <source>
        <dbReference type="ARBA" id="ARBA00038310"/>
    </source>
</evidence>
<dbReference type="GO" id="GO:0016787">
    <property type="term" value="F:hydrolase activity"/>
    <property type="evidence" value="ECO:0007669"/>
    <property type="project" value="InterPro"/>
</dbReference>
<comment type="similarity">
    <text evidence="1">Belongs to the metallo-dependent hydrolases superfamily.</text>
</comment>